<evidence type="ECO:0000259" key="1">
    <source>
        <dbReference type="Pfam" id="PF24719"/>
    </source>
</evidence>
<accession>A0A1N6LHA2</accession>
<organism evidence="2 3">
    <name type="scientific">Paraburkholderia phenazinium</name>
    <dbReference type="NCBI Taxonomy" id="60549"/>
    <lineage>
        <taxon>Bacteria</taxon>
        <taxon>Pseudomonadati</taxon>
        <taxon>Pseudomonadota</taxon>
        <taxon>Betaproteobacteria</taxon>
        <taxon>Burkholderiales</taxon>
        <taxon>Burkholderiaceae</taxon>
        <taxon>Paraburkholderia</taxon>
    </lineage>
</organism>
<keyword evidence="3" id="KW-1185">Reference proteome</keyword>
<gene>
    <name evidence="2" type="ORF">SAMN05444165_7302</name>
</gene>
<reference evidence="2 3" key="1">
    <citation type="submission" date="2016-11" db="EMBL/GenBank/DDBJ databases">
        <authorList>
            <person name="Jaros S."/>
            <person name="Januszkiewicz K."/>
            <person name="Wedrychowicz H."/>
        </authorList>
    </citation>
    <scope>NUCLEOTIDE SEQUENCE [LARGE SCALE GENOMIC DNA]</scope>
    <source>
        <strain evidence="2 3">GAS95</strain>
    </source>
</reference>
<proteinExistence type="predicted"/>
<dbReference type="Pfam" id="PF24719">
    <property type="entry name" value="Imm33-like"/>
    <property type="match status" value="1"/>
</dbReference>
<feature type="domain" description="Imm33-like" evidence="1">
    <location>
        <begin position="103"/>
        <end position="200"/>
    </location>
</feature>
<evidence type="ECO:0000313" key="2">
    <source>
        <dbReference type="EMBL" id="SIO68117.1"/>
    </source>
</evidence>
<protein>
    <recommendedName>
        <fullName evidence="1">Imm33-like domain-containing protein</fullName>
    </recommendedName>
</protein>
<dbReference type="EMBL" id="FSRU01000003">
    <property type="protein sequence ID" value="SIO68117.1"/>
    <property type="molecule type" value="Genomic_DNA"/>
</dbReference>
<dbReference type="RefSeq" id="WP_074302244.1">
    <property type="nucleotide sequence ID" value="NZ_FSRU01000003.1"/>
</dbReference>
<sequence length="231" mass="25637">MDTVATIHSTTGCKRFDHPECEIRVSNPAIPKVDITWLLGFIESYIASGTRLNIGETMQIGWMLVRIEEGRAGALRLTEPDMKSFPVNFVDSVDRTLVHLRNQNDVVRSLSPAIDPHFPSLRQSAVVHVNYKHAASVSLKRKVVEGVSSGWVITDTEDSAGLRDPARLLTTSLYQLGLDRPELIKFFALPPMVEVSIDNRRTRVCGPNGEISLIPGSYLSELNRRMIQGGS</sequence>
<name>A0A1N6LHA2_9BURK</name>
<evidence type="ECO:0000313" key="3">
    <source>
        <dbReference type="Proteomes" id="UP000185151"/>
    </source>
</evidence>
<dbReference type="InterPro" id="IPR056509">
    <property type="entry name" value="Imm33-like"/>
</dbReference>
<dbReference type="AlphaFoldDB" id="A0A1N6LHA2"/>
<dbReference type="Proteomes" id="UP000185151">
    <property type="component" value="Unassembled WGS sequence"/>
</dbReference>
<dbReference type="OrthoDB" id="7063432at2"/>